<dbReference type="Pfam" id="PF02806">
    <property type="entry name" value="Alpha-amylase_C"/>
    <property type="match status" value="1"/>
</dbReference>
<keyword evidence="14" id="KW-1185">Reference proteome</keyword>
<feature type="active site" description="Proton donor" evidence="10 11">
    <location>
        <position position="349"/>
    </location>
</feature>
<evidence type="ECO:0000256" key="1">
    <source>
        <dbReference type="ARBA" id="ARBA00000826"/>
    </source>
</evidence>
<dbReference type="FunFam" id="3.20.20.80:FF:000003">
    <property type="entry name" value="1,4-alpha-glucan branching enzyme GlgB"/>
    <property type="match status" value="1"/>
</dbReference>
<dbReference type="Pfam" id="PF02922">
    <property type="entry name" value="CBM_48"/>
    <property type="match status" value="1"/>
</dbReference>
<dbReference type="PANTHER" id="PTHR43651">
    <property type="entry name" value="1,4-ALPHA-GLUCAN-BRANCHING ENZYME"/>
    <property type="match status" value="1"/>
</dbReference>
<dbReference type="GO" id="GO:0043169">
    <property type="term" value="F:cation binding"/>
    <property type="evidence" value="ECO:0007669"/>
    <property type="project" value="InterPro"/>
</dbReference>
<dbReference type="GO" id="GO:0004553">
    <property type="term" value="F:hydrolase activity, hydrolyzing O-glycosyl compounds"/>
    <property type="evidence" value="ECO:0007669"/>
    <property type="project" value="InterPro"/>
</dbReference>
<dbReference type="InterPro" id="IPR004193">
    <property type="entry name" value="Glyco_hydro_13_N"/>
</dbReference>
<proteinExistence type="inferred from homology"/>
<feature type="active site" description="Nucleophile" evidence="10 11">
    <location>
        <position position="296"/>
    </location>
</feature>
<organism evidence="13 14">
    <name type="scientific">Maioricimonas rarisocia</name>
    <dbReference type="NCBI Taxonomy" id="2528026"/>
    <lineage>
        <taxon>Bacteria</taxon>
        <taxon>Pseudomonadati</taxon>
        <taxon>Planctomycetota</taxon>
        <taxon>Planctomycetia</taxon>
        <taxon>Planctomycetales</taxon>
        <taxon>Planctomycetaceae</taxon>
        <taxon>Maioricimonas</taxon>
    </lineage>
</organism>
<dbReference type="CDD" id="cd11322">
    <property type="entry name" value="AmyAc_Glg_BE"/>
    <property type="match status" value="1"/>
</dbReference>
<dbReference type="Gene3D" id="3.20.20.80">
    <property type="entry name" value="Glycosidases"/>
    <property type="match status" value="1"/>
</dbReference>
<dbReference type="HAMAP" id="MF_00685">
    <property type="entry name" value="GlgB"/>
    <property type="match status" value="1"/>
</dbReference>
<dbReference type="NCBIfam" id="TIGR01515">
    <property type="entry name" value="branching_enzym"/>
    <property type="match status" value="1"/>
</dbReference>
<dbReference type="InterPro" id="IPR044143">
    <property type="entry name" value="GlgB_N_E_set_prok"/>
</dbReference>
<keyword evidence="7 10" id="KW-0808">Transferase</keyword>
<dbReference type="InterPro" id="IPR014756">
    <property type="entry name" value="Ig_E-set"/>
</dbReference>
<dbReference type="Pfam" id="PF00128">
    <property type="entry name" value="Alpha-amylase"/>
    <property type="match status" value="1"/>
</dbReference>
<dbReference type="GO" id="GO:0005829">
    <property type="term" value="C:cytosol"/>
    <property type="evidence" value="ECO:0007669"/>
    <property type="project" value="TreeGrafter"/>
</dbReference>
<dbReference type="SUPFAM" id="SSF51445">
    <property type="entry name" value="(Trans)glycosidases"/>
    <property type="match status" value="1"/>
</dbReference>
<evidence type="ECO:0000259" key="12">
    <source>
        <dbReference type="SMART" id="SM00642"/>
    </source>
</evidence>
<evidence type="ECO:0000256" key="5">
    <source>
        <dbReference type="ARBA" id="ARBA00022600"/>
    </source>
</evidence>
<dbReference type="EC" id="2.4.1.18" evidence="10"/>
<dbReference type="InterPro" id="IPR006407">
    <property type="entry name" value="GlgB"/>
</dbReference>
<dbReference type="InterPro" id="IPR006047">
    <property type="entry name" value="GH13_cat_dom"/>
</dbReference>
<evidence type="ECO:0000256" key="10">
    <source>
        <dbReference type="HAMAP-Rule" id="MF_00685"/>
    </source>
</evidence>
<dbReference type="NCBIfam" id="NF003811">
    <property type="entry name" value="PRK05402.1"/>
    <property type="match status" value="1"/>
</dbReference>
<dbReference type="GO" id="GO:0005978">
    <property type="term" value="P:glycogen biosynthetic process"/>
    <property type="evidence" value="ECO:0007669"/>
    <property type="project" value="UniProtKB-UniRule"/>
</dbReference>
<comment type="subunit">
    <text evidence="10">Monomer.</text>
</comment>
<reference evidence="13 14" key="1">
    <citation type="submission" date="2019-02" db="EMBL/GenBank/DDBJ databases">
        <title>Deep-cultivation of Planctomycetes and their phenomic and genomic characterization uncovers novel biology.</title>
        <authorList>
            <person name="Wiegand S."/>
            <person name="Jogler M."/>
            <person name="Boedeker C."/>
            <person name="Pinto D."/>
            <person name="Vollmers J."/>
            <person name="Rivas-Marin E."/>
            <person name="Kohn T."/>
            <person name="Peeters S.H."/>
            <person name="Heuer A."/>
            <person name="Rast P."/>
            <person name="Oberbeckmann S."/>
            <person name="Bunk B."/>
            <person name="Jeske O."/>
            <person name="Meyerdierks A."/>
            <person name="Storesund J.E."/>
            <person name="Kallscheuer N."/>
            <person name="Luecker S."/>
            <person name="Lage O.M."/>
            <person name="Pohl T."/>
            <person name="Merkel B.J."/>
            <person name="Hornburger P."/>
            <person name="Mueller R.-W."/>
            <person name="Bruemmer F."/>
            <person name="Labrenz M."/>
            <person name="Spormann A.M."/>
            <person name="Op den Camp H."/>
            <person name="Overmann J."/>
            <person name="Amann R."/>
            <person name="Jetten M.S.M."/>
            <person name="Mascher T."/>
            <person name="Medema M.H."/>
            <person name="Devos D.P."/>
            <person name="Kaster A.-K."/>
            <person name="Ovreas L."/>
            <person name="Rohde M."/>
            <person name="Galperin M.Y."/>
            <person name="Jogler C."/>
        </authorList>
    </citation>
    <scope>NUCLEOTIDE SEQUENCE [LARGE SCALE GENOMIC DNA]</scope>
    <source>
        <strain evidence="13 14">Mal4</strain>
    </source>
</reference>
<dbReference type="GO" id="GO:0003844">
    <property type="term" value="F:1,4-alpha-glucan branching enzyme activity"/>
    <property type="evidence" value="ECO:0007669"/>
    <property type="project" value="UniProtKB-UniRule"/>
</dbReference>
<protein>
    <recommendedName>
        <fullName evidence="10">1,4-alpha-glucan branching enzyme GlgB</fullName>
        <ecNumber evidence="10">2.4.1.18</ecNumber>
    </recommendedName>
    <alternativeName>
        <fullName evidence="10">1,4-alpha-D-glucan:1,4-alpha-D-glucan 6-glucosyl-transferase</fullName>
    </alternativeName>
    <alternativeName>
        <fullName evidence="10">Alpha-(1-&gt;4)-glucan branching enzyme</fullName>
    </alternativeName>
    <alternativeName>
        <fullName evidence="10">Glycogen branching enzyme</fullName>
        <shortName evidence="10">BE</shortName>
    </alternativeName>
</protein>
<keyword evidence="9 10" id="KW-0119">Carbohydrate metabolism</keyword>
<dbReference type="FunFam" id="2.60.40.1180:FF:000002">
    <property type="entry name" value="1,4-alpha-glucan branching enzyme GlgB"/>
    <property type="match status" value="1"/>
</dbReference>
<dbReference type="InterPro" id="IPR013783">
    <property type="entry name" value="Ig-like_fold"/>
</dbReference>
<dbReference type="InterPro" id="IPR017853">
    <property type="entry name" value="GH"/>
</dbReference>
<gene>
    <name evidence="10 13" type="primary">glgB</name>
    <name evidence="13" type="ORF">Mal4_24670</name>
</gene>
<evidence type="ECO:0000256" key="6">
    <source>
        <dbReference type="ARBA" id="ARBA00022676"/>
    </source>
</evidence>
<evidence type="ECO:0000256" key="11">
    <source>
        <dbReference type="PIRSR" id="PIRSR000463-1"/>
    </source>
</evidence>
<dbReference type="AlphaFoldDB" id="A0A517Z6S9"/>
<evidence type="ECO:0000256" key="4">
    <source>
        <dbReference type="ARBA" id="ARBA00009000"/>
    </source>
</evidence>
<comment type="similarity">
    <text evidence="4 10">Belongs to the glycosyl hydrolase 13 family. GlgB subfamily.</text>
</comment>
<dbReference type="KEGG" id="mri:Mal4_24670"/>
<keyword evidence="8 10" id="KW-0320">Glycogen biosynthesis</keyword>
<comment type="catalytic activity">
    <reaction evidence="1 10">
        <text>Transfers a segment of a (1-&gt;4)-alpha-D-glucan chain to a primary hydroxy group in a similar glucan chain.</text>
        <dbReference type="EC" id="2.4.1.18"/>
    </reaction>
</comment>
<dbReference type="Proteomes" id="UP000320496">
    <property type="component" value="Chromosome"/>
</dbReference>
<dbReference type="PIRSF" id="PIRSF000463">
    <property type="entry name" value="GlgB"/>
    <property type="match status" value="1"/>
</dbReference>
<keyword evidence="5 10" id="KW-0321">Glycogen metabolism</keyword>
<dbReference type="PANTHER" id="PTHR43651:SF3">
    <property type="entry name" value="1,4-ALPHA-GLUCAN-BRANCHING ENZYME"/>
    <property type="match status" value="1"/>
</dbReference>
<evidence type="ECO:0000256" key="8">
    <source>
        <dbReference type="ARBA" id="ARBA00023056"/>
    </source>
</evidence>
<comment type="function">
    <text evidence="2 10">Catalyzes the formation of the alpha-1,6-glucosidic linkages in glycogen by scission of a 1,4-alpha-linked oligosaccharide from growing alpha-1,4-glucan chains and the subsequent attachment of the oligosaccharide to the alpha-1,6 position.</text>
</comment>
<dbReference type="Gene3D" id="2.60.40.1180">
    <property type="entry name" value="Golgi alpha-mannosidase II"/>
    <property type="match status" value="1"/>
</dbReference>
<dbReference type="Gene3D" id="2.60.40.10">
    <property type="entry name" value="Immunoglobulins"/>
    <property type="match status" value="1"/>
</dbReference>
<dbReference type="SUPFAM" id="SSF51011">
    <property type="entry name" value="Glycosyl hydrolase domain"/>
    <property type="match status" value="1"/>
</dbReference>
<evidence type="ECO:0000256" key="9">
    <source>
        <dbReference type="ARBA" id="ARBA00023277"/>
    </source>
</evidence>
<sequence length="627" mass="72305">MSRGTNCTAYRWMGAHPTEQDGVAGTHFAVWAPNAQEVCVICDRNHWRHGAYYLNSSDSGIWSAFMPEIGPGETYKYSIRTQSGTVIEKADPYAFAQEHPPKTASMVYDISNFQWKDDEWVDRRRQTNWFEQPVSIYEVHLGSWRRPHDGRPYFSYLELADQLIEYVHELGYSHVQLMPISEFPFDGSWGYQATGYFAPTSRYGSPDDFKEFMDRMHQAGIGVLIDWVPAHFPTDGHALGRFDGTALYEHADPRQGFHPDWNTYIYNYGRNEVRNFLLSSARFWCDVYHVDGIRVDAVASMLYLDYSRSHGEWVPNYQGGRENLEAIQFLKDMNTTLHGEFPGILTVAEESTAWQGVSRPVYDGGLGFTMKWDMGWMNDSLRYIRRDPIHRRHHQNELSFRMIYAFHENFVLPLSHDEVVHGKRSLLSQMPGDDWQKFANLRVLYGYQYSTPGKPLLFMGGEFGQWTEWNHDTELDWALLRFEKHDGLRRYIGDLNRVYRDHPALHQLDCEPTGFEWIQADDAANSTYAFARHSKDRRETVIVAINMTPVPREEYRIGVSDPGFYKEILNSDAAIYGGSNLGNAGGVRAERVPMHGREYSVKVVLPPLAVLMLAIQHPEPEADEESA</sequence>
<feature type="domain" description="Glycosyl hydrolase family 13 catalytic" evidence="12">
    <location>
        <begin position="138"/>
        <end position="489"/>
    </location>
</feature>
<dbReference type="InterPro" id="IPR006048">
    <property type="entry name" value="A-amylase/branching_C"/>
</dbReference>
<dbReference type="SUPFAM" id="SSF81296">
    <property type="entry name" value="E set domains"/>
    <property type="match status" value="1"/>
</dbReference>
<evidence type="ECO:0000256" key="2">
    <source>
        <dbReference type="ARBA" id="ARBA00002953"/>
    </source>
</evidence>
<accession>A0A517Z6S9</accession>
<evidence type="ECO:0000256" key="3">
    <source>
        <dbReference type="ARBA" id="ARBA00004964"/>
    </source>
</evidence>
<dbReference type="InterPro" id="IPR037439">
    <property type="entry name" value="Branching_enzy"/>
</dbReference>
<dbReference type="EMBL" id="CP036275">
    <property type="protein sequence ID" value="QDU38144.1"/>
    <property type="molecule type" value="Genomic_DNA"/>
</dbReference>
<evidence type="ECO:0000313" key="13">
    <source>
        <dbReference type="EMBL" id="QDU38144.1"/>
    </source>
</evidence>
<dbReference type="SMART" id="SM00642">
    <property type="entry name" value="Aamy"/>
    <property type="match status" value="1"/>
</dbReference>
<dbReference type="UniPathway" id="UPA00164"/>
<dbReference type="CDD" id="cd02855">
    <property type="entry name" value="E_set_GBE_prok_N"/>
    <property type="match status" value="1"/>
</dbReference>
<keyword evidence="6 10" id="KW-0328">Glycosyltransferase</keyword>
<evidence type="ECO:0000313" key="14">
    <source>
        <dbReference type="Proteomes" id="UP000320496"/>
    </source>
</evidence>
<dbReference type="InterPro" id="IPR013780">
    <property type="entry name" value="Glyco_hydro_b"/>
</dbReference>
<evidence type="ECO:0000256" key="7">
    <source>
        <dbReference type="ARBA" id="ARBA00022679"/>
    </source>
</evidence>
<comment type="pathway">
    <text evidence="3 10">Glycan biosynthesis; glycogen biosynthesis.</text>
</comment>
<dbReference type="NCBIfam" id="NF008967">
    <property type="entry name" value="PRK12313.1"/>
    <property type="match status" value="1"/>
</dbReference>
<name>A0A517Z6S9_9PLAN</name>